<gene>
    <name evidence="4" type="ORF">CH367_17115</name>
</gene>
<feature type="transmembrane region" description="Helical" evidence="1">
    <location>
        <begin position="196"/>
        <end position="219"/>
    </location>
</feature>
<feature type="transmembrane region" description="Helical" evidence="1">
    <location>
        <begin position="291"/>
        <end position="309"/>
    </location>
</feature>
<accession>A0ABX4NGW7</accession>
<name>A0ABX4NGW7_9LEPT</name>
<dbReference type="SUPFAM" id="SSF81606">
    <property type="entry name" value="PP2C-like"/>
    <property type="match status" value="1"/>
</dbReference>
<evidence type="ECO:0000313" key="5">
    <source>
        <dbReference type="Proteomes" id="UP000231879"/>
    </source>
</evidence>
<feature type="transmembrane region" description="Helical" evidence="1">
    <location>
        <begin position="321"/>
        <end position="339"/>
    </location>
</feature>
<dbReference type="RefSeq" id="WP_100763716.1">
    <property type="nucleotide sequence ID" value="NZ_NPDS01000008.1"/>
</dbReference>
<feature type="transmembrane region" description="Helical" evidence="1">
    <location>
        <begin position="351"/>
        <end position="369"/>
    </location>
</feature>
<feature type="domain" description="7TM-DISM receptor extracellular" evidence="3">
    <location>
        <begin position="206"/>
        <end position="397"/>
    </location>
</feature>
<dbReference type="Pfam" id="PF07228">
    <property type="entry name" value="SpoIIE"/>
    <property type="match status" value="1"/>
</dbReference>
<evidence type="ECO:0000256" key="1">
    <source>
        <dbReference type="SAM" id="Phobius"/>
    </source>
</evidence>
<feature type="domain" description="PPM-type phosphatase" evidence="2">
    <location>
        <begin position="502"/>
        <end position="694"/>
    </location>
</feature>
<keyword evidence="1" id="KW-0812">Transmembrane</keyword>
<evidence type="ECO:0000313" key="4">
    <source>
        <dbReference type="EMBL" id="PJZ56029.1"/>
    </source>
</evidence>
<comment type="caution">
    <text evidence="4">The sequence shown here is derived from an EMBL/GenBank/DDBJ whole genome shotgun (WGS) entry which is preliminary data.</text>
</comment>
<dbReference type="Proteomes" id="UP000231879">
    <property type="component" value="Unassembled WGS sequence"/>
</dbReference>
<proteinExistence type="predicted"/>
<feature type="transmembrane region" description="Helical" evidence="1">
    <location>
        <begin position="231"/>
        <end position="247"/>
    </location>
</feature>
<dbReference type="InterPro" id="IPR036457">
    <property type="entry name" value="PPM-type-like_dom_sf"/>
</dbReference>
<dbReference type="InterPro" id="IPR001932">
    <property type="entry name" value="PPM-type_phosphatase-like_dom"/>
</dbReference>
<organism evidence="4 5">
    <name type="scientific">Leptospira barantonii</name>
    <dbReference type="NCBI Taxonomy" id="2023184"/>
    <lineage>
        <taxon>Bacteria</taxon>
        <taxon>Pseudomonadati</taxon>
        <taxon>Spirochaetota</taxon>
        <taxon>Spirochaetia</taxon>
        <taxon>Leptospirales</taxon>
        <taxon>Leptospiraceae</taxon>
        <taxon>Leptospira</taxon>
    </lineage>
</organism>
<reference evidence="4 5" key="1">
    <citation type="submission" date="2017-07" db="EMBL/GenBank/DDBJ databases">
        <title>Leptospira spp. isolated from tropical soils.</title>
        <authorList>
            <person name="Thibeaux R."/>
            <person name="Iraola G."/>
            <person name="Ferres I."/>
            <person name="Bierque E."/>
            <person name="Girault D."/>
            <person name="Soupe-Gilbert M.-E."/>
            <person name="Picardeau M."/>
            <person name="Goarant C."/>
        </authorList>
    </citation>
    <scope>NUCLEOTIDE SEQUENCE [LARGE SCALE GENOMIC DNA]</scope>
    <source>
        <strain evidence="4 5">FH4-C-A1</strain>
    </source>
</reference>
<dbReference type="EMBL" id="NPDS01000008">
    <property type="protein sequence ID" value="PJZ56029.1"/>
    <property type="molecule type" value="Genomic_DNA"/>
</dbReference>
<feature type="transmembrane region" description="Helical" evidence="1">
    <location>
        <begin position="375"/>
        <end position="395"/>
    </location>
</feature>
<keyword evidence="1" id="KW-1133">Transmembrane helix</keyword>
<evidence type="ECO:0000259" key="2">
    <source>
        <dbReference type="Pfam" id="PF07228"/>
    </source>
</evidence>
<evidence type="ECO:0000259" key="3">
    <source>
        <dbReference type="Pfam" id="PF07695"/>
    </source>
</evidence>
<dbReference type="Pfam" id="PF07695">
    <property type="entry name" value="7TMR-DISM_7TM"/>
    <property type="match status" value="1"/>
</dbReference>
<keyword evidence="1" id="KW-0472">Membrane</keyword>
<protein>
    <submittedName>
        <fullName evidence="4">Stage II sporulation protein E</fullName>
    </submittedName>
</protein>
<dbReference type="InterPro" id="IPR011623">
    <property type="entry name" value="7TMR_DISM_rcpt_extracell_dom1"/>
</dbReference>
<keyword evidence="5" id="KW-1185">Reference proteome</keyword>
<dbReference type="Gene3D" id="3.60.40.10">
    <property type="entry name" value="PPM-type phosphatase domain"/>
    <property type="match status" value="1"/>
</dbReference>
<sequence length="808" mass="93864">MFSKTFFVLSILVALHCGTNPRPSTQEFQSSNFQDLSGTWEIYTDFTTLRSDLNIEQIRELDPSFWKPVLIPSNLKQFVDLHTKGSALRGKVNLLFRKRIELLHPEDSSLSLSLGKISDRGIAFWNGEKLREEFFPEYENSIPQGYDRTRIYEISKNRIFVNNEILVFVKPYFDYEFGILSGSVGIGSSSEVWKRFYLGEIGGLLVFVSFLLVGVFFLFLSVRERKWEENFYFALFLIFFALFQISLSELKYFSGWRILHLKKIEYSFLAFLFPLFCRFLNSLFRKAKTKLHSSLEIVIGVALVWILFSESVLRMDQINRYVLQISWIGFVFLSLRTLIPNLRKSFESKMILFGILFLLICVGSDVLSQRGMFKMIRLSGLGVCGFLGFLTLILADRFLRMKEKLKSWNRVLETAIRNRTEKLSSTLEEIKQLKEQQDGDYFLITLLFQPFLSKNYKTDSTRIEIHRKQFKNFQFKNRSYEIGGDVVLNETVLISGIEYRVLINADAMGKSLQGASGALIFCSIVKSFLQTPDYEFRNPENWLFLLYRNLQAVFESFDGSMLVSGILSLYRISSGDLFFLNCEHPPIVLVRNGKAGYLRENEVQRKIGFPDSDLKVKIEHFKLLPGDTILYGSDGREDLYIQDSLYSSQRQKSSEPTLFFGLVEKEVPDLDKLENEILQIGELSDDLSFLKIQTESKTNFDEELSRCRMLIRQGNEFFQREEYQKACFQYARASLLRPGDLKLARMVLLLAKKSQNFKLIRFFSEKILLRMDGFDLQGTKDSPRIKTYFRLENLDITIQDFGSGKKAV</sequence>